<evidence type="ECO:0000256" key="3">
    <source>
        <dbReference type="ARBA" id="ARBA00022729"/>
    </source>
</evidence>
<keyword evidence="4 8" id="KW-0378">Hydrolase</keyword>
<dbReference type="Pfam" id="PF01735">
    <property type="entry name" value="PLA2_B"/>
    <property type="match status" value="1"/>
</dbReference>
<comment type="catalytic activity">
    <reaction evidence="9">
        <text>a 1-acyl-sn-glycero-3-phosphocholine + H2O = sn-glycerol 3-phosphocholine + a fatty acid + H(+)</text>
        <dbReference type="Rhea" id="RHEA:15177"/>
        <dbReference type="ChEBI" id="CHEBI:15377"/>
        <dbReference type="ChEBI" id="CHEBI:15378"/>
        <dbReference type="ChEBI" id="CHEBI:16870"/>
        <dbReference type="ChEBI" id="CHEBI:28868"/>
        <dbReference type="ChEBI" id="CHEBI:58168"/>
        <dbReference type="EC" id="3.1.1.5"/>
    </reaction>
</comment>
<feature type="chain" id="PRO_5042318320" description="Lysophospholipase" evidence="9">
    <location>
        <begin position="19"/>
        <end position="575"/>
    </location>
</feature>
<keyword evidence="7" id="KW-0325">Glycoprotein</keyword>
<protein>
    <recommendedName>
        <fullName evidence="2 9">Lysophospholipase</fullName>
        <ecNumber evidence="2 9">3.1.1.5</ecNumber>
    </recommendedName>
</protein>
<evidence type="ECO:0000256" key="8">
    <source>
        <dbReference type="PROSITE-ProRule" id="PRU00555"/>
    </source>
</evidence>
<organism evidence="11 12">
    <name type="scientific">Lecanosticta acicola</name>
    <dbReference type="NCBI Taxonomy" id="111012"/>
    <lineage>
        <taxon>Eukaryota</taxon>
        <taxon>Fungi</taxon>
        <taxon>Dikarya</taxon>
        <taxon>Ascomycota</taxon>
        <taxon>Pezizomycotina</taxon>
        <taxon>Dothideomycetes</taxon>
        <taxon>Dothideomycetidae</taxon>
        <taxon>Mycosphaerellales</taxon>
        <taxon>Mycosphaerellaceae</taxon>
        <taxon>Lecanosticta</taxon>
    </lineage>
</organism>
<dbReference type="InterPro" id="IPR002642">
    <property type="entry name" value="LysoPLipase_cat_dom"/>
</dbReference>
<dbReference type="PANTHER" id="PTHR10728">
    <property type="entry name" value="CYTOSOLIC PHOSPHOLIPASE A2"/>
    <property type="match status" value="1"/>
</dbReference>
<proteinExistence type="inferred from homology"/>
<dbReference type="SMART" id="SM00022">
    <property type="entry name" value="PLAc"/>
    <property type="match status" value="1"/>
</dbReference>
<dbReference type="GO" id="GO:0004622">
    <property type="term" value="F:phosphatidylcholine lysophospholipase activity"/>
    <property type="evidence" value="ECO:0007669"/>
    <property type="project" value="UniProtKB-EC"/>
</dbReference>
<dbReference type="InterPro" id="IPR016035">
    <property type="entry name" value="Acyl_Trfase/lysoPLipase"/>
</dbReference>
<evidence type="ECO:0000256" key="2">
    <source>
        <dbReference type="ARBA" id="ARBA00013274"/>
    </source>
</evidence>
<evidence type="ECO:0000259" key="10">
    <source>
        <dbReference type="PROSITE" id="PS51210"/>
    </source>
</evidence>
<evidence type="ECO:0000256" key="7">
    <source>
        <dbReference type="ARBA" id="ARBA00023180"/>
    </source>
</evidence>
<dbReference type="SUPFAM" id="SSF52151">
    <property type="entry name" value="FabD/lysophospholipase-like"/>
    <property type="match status" value="1"/>
</dbReference>
<dbReference type="GO" id="GO:0004623">
    <property type="term" value="F:phospholipase A2 activity"/>
    <property type="evidence" value="ECO:0007669"/>
    <property type="project" value="TreeGrafter"/>
</dbReference>
<dbReference type="GO" id="GO:0005783">
    <property type="term" value="C:endoplasmic reticulum"/>
    <property type="evidence" value="ECO:0007669"/>
    <property type="project" value="TreeGrafter"/>
</dbReference>
<keyword evidence="12" id="KW-1185">Reference proteome</keyword>
<name>A0AAI8YZE5_9PEZI</name>
<accession>A0AAI8YZE5</accession>
<evidence type="ECO:0000313" key="11">
    <source>
        <dbReference type="EMBL" id="CAK4021596.1"/>
    </source>
</evidence>
<dbReference type="Gene3D" id="3.40.1090.10">
    <property type="entry name" value="Cytosolic phospholipase A2 catalytic domain"/>
    <property type="match status" value="1"/>
</dbReference>
<evidence type="ECO:0000256" key="6">
    <source>
        <dbReference type="ARBA" id="ARBA00023098"/>
    </source>
</evidence>
<evidence type="ECO:0000256" key="4">
    <source>
        <dbReference type="ARBA" id="ARBA00022801"/>
    </source>
</evidence>
<dbReference type="GO" id="GO:0046475">
    <property type="term" value="P:glycerophospholipid catabolic process"/>
    <property type="evidence" value="ECO:0007669"/>
    <property type="project" value="TreeGrafter"/>
</dbReference>
<keyword evidence="6 8" id="KW-0443">Lipid metabolism</keyword>
<feature type="signal peptide" evidence="9">
    <location>
        <begin position="1"/>
        <end position="18"/>
    </location>
</feature>
<evidence type="ECO:0000256" key="9">
    <source>
        <dbReference type="RuleBase" id="RU362103"/>
    </source>
</evidence>
<dbReference type="Proteomes" id="UP001296104">
    <property type="component" value="Unassembled WGS sequence"/>
</dbReference>
<sequence length="575" mass="62120">MTVLSLLLTLFAVQSVTSANPSPQVLDPRALNEYAPVSASCPSTQIVRGATNISSDEARYITSRKQNADRSLAGWLQKQGDFHPGCLPSVGFAASGGGYRALLEAAGVMQAFDARDTKASTGGLYQGFTYQAGLSGGAWFTSSLAGNNWPTVSYLHEKFWKDAFERSLLVPATLLKAAEYPEILSDLVAKEAAGFQTTIVDAYGQLVSYQLLPGNTGGDSIRMSGLKDLSNFTSASVPYPILTALGVDMSYEGQCDAYLNATQYEFHPYEWGSWDKGVSAFARTQYMGSNLTNGSPTHSGKCIEHYDNLGYILGTSSDVFTYALCGILAPVANVDEGLENTLKVVLNGSGIPQPLKTAAAPLGNILEAIVNDTSEEREPRYMDLFGSYPNPFYQYPQSTTVNQHELITMVDGGLSFQNVPVWPFIQPGRDLDVLIAVDCTADTDQSFPNGTAIRRTYLNAQAAGLTRMPAIPPAETFVSQGLNKHAVFFGCNDPHVLTLIWLPNVDYVYPSNQSTFKFEYTQKETAGMLLNGNAIATQNGTEGWGFCLACGIMNGKADLPSGCAECLEKYCYKSK</sequence>
<comment type="caution">
    <text evidence="11">The sequence shown here is derived from an EMBL/GenBank/DDBJ whole genome shotgun (WGS) entry which is preliminary data.</text>
</comment>
<dbReference type="EMBL" id="CAVMBE010000027">
    <property type="protein sequence ID" value="CAK4021596.1"/>
    <property type="molecule type" value="Genomic_DNA"/>
</dbReference>
<evidence type="ECO:0000256" key="5">
    <source>
        <dbReference type="ARBA" id="ARBA00022963"/>
    </source>
</evidence>
<dbReference type="PANTHER" id="PTHR10728:SF33">
    <property type="entry name" value="LYSOPHOSPHOLIPASE 1-RELATED"/>
    <property type="match status" value="1"/>
</dbReference>
<evidence type="ECO:0000313" key="12">
    <source>
        <dbReference type="Proteomes" id="UP001296104"/>
    </source>
</evidence>
<dbReference type="GO" id="GO:0005829">
    <property type="term" value="C:cytosol"/>
    <property type="evidence" value="ECO:0007669"/>
    <property type="project" value="TreeGrafter"/>
</dbReference>
<gene>
    <name evidence="11" type="ORF">LECACI_7A004787</name>
</gene>
<comment type="similarity">
    <text evidence="1 9">Belongs to the lysophospholipase family.</text>
</comment>
<dbReference type="PROSITE" id="PS51210">
    <property type="entry name" value="PLA2C"/>
    <property type="match status" value="1"/>
</dbReference>
<evidence type="ECO:0000256" key="1">
    <source>
        <dbReference type="ARBA" id="ARBA00008780"/>
    </source>
</evidence>
<dbReference type="EC" id="3.1.1.5" evidence="2 9"/>
<feature type="domain" description="PLA2c" evidence="10">
    <location>
        <begin position="40"/>
        <end position="575"/>
    </location>
</feature>
<keyword evidence="5 8" id="KW-0442">Lipid degradation</keyword>
<dbReference type="AlphaFoldDB" id="A0AAI8YZE5"/>
<reference evidence="11" key="1">
    <citation type="submission" date="2023-11" db="EMBL/GenBank/DDBJ databases">
        <authorList>
            <person name="Alioto T."/>
            <person name="Alioto T."/>
            <person name="Gomez Garrido J."/>
        </authorList>
    </citation>
    <scope>NUCLEOTIDE SEQUENCE</scope>
</reference>
<keyword evidence="3 9" id="KW-0732">Signal</keyword>